<keyword evidence="2" id="KW-0479">Metal-binding</keyword>
<dbReference type="Proteomes" id="UP000444185">
    <property type="component" value="Unassembled WGS sequence"/>
</dbReference>
<feature type="binding site" evidence="2">
    <location>
        <position position="32"/>
    </location>
    <ligand>
        <name>Mg(2+)</name>
        <dbReference type="ChEBI" id="CHEBI:18420"/>
        <label>1</label>
    </ligand>
</feature>
<keyword evidence="2 5" id="KW-0808">Transferase</keyword>
<dbReference type="Pfam" id="PF02769">
    <property type="entry name" value="AIRS_C"/>
    <property type="match status" value="1"/>
</dbReference>
<dbReference type="SUPFAM" id="SSF56042">
    <property type="entry name" value="PurM C-terminal domain-like"/>
    <property type="match status" value="1"/>
</dbReference>
<name>A0A844Y147_9SPHN</name>
<feature type="binding site" evidence="2">
    <location>
        <position position="129"/>
    </location>
    <ligand>
        <name>ATP</name>
        <dbReference type="ChEBI" id="CHEBI:30616"/>
    </ligand>
</feature>
<proteinExistence type="inferred from homology"/>
<feature type="binding site" evidence="2">
    <location>
        <position position="60"/>
    </location>
    <ligand>
        <name>Mg(2+)</name>
        <dbReference type="ChEBI" id="CHEBI:18420"/>
        <label>3</label>
    </ligand>
</feature>
<organism evidence="5 6">
    <name type="scientific">Qipengyuania gaetbuli</name>
    <dbReference type="NCBI Taxonomy" id="266952"/>
    <lineage>
        <taxon>Bacteria</taxon>
        <taxon>Pseudomonadati</taxon>
        <taxon>Pseudomonadota</taxon>
        <taxon>Alphaproteobacteria</taxon>
        <taxon>Sphingomonadales</taxon>
        <taxon>Erythrobacteraceae</taxon>
        <taxon>Qipengyuania</taxon>
    </lineage>
</organism>
<evidence type="ECO:0000259" key="3">
    <source>
        <dbReference type="Pfam" id="PF00586"/>
    </source>
</evidence>
<feature type="binding site" evidence="2">
    <location>
        <position position="16"/>
    </location>
    <ligand>
        <name>Mg(2+)</name>
        <dbReference type="ChEBI" id="CHEBI:18420"/>
        <label>4</label>
    </ligand>
</feature>
<evidence type="ECO:0000313" key="6">
    <source>
        <dbReference type="Proteomes" id="UP000444185"/>
    </source>
</evidence>
<dbReference type="PIRSF" id="PIRSF005303">
    <property type="entry name" value="Thiam_monoph_kin"/>
    <property type="match status" value="1"/>
</dbReference>
<feature type="binding site" evidence="2">
    <location>
        <position position="187"/>
    </location>
    <ligand>
        <name>Mg(2+)</name>
        <dbReference type="ChEBI" id="CHEBI:18420"/>
        <label>3</label>
    </ligand>
</feature>
<reference evidence="5 6" key="1">
    <citation type="submission" date="2019-12" db="EMBL/GenBank/DDBJ databases">
        <title>Genomic-based taxomic classification of the family Erythrobacteraceae.</title>
        <authorList>
            <person name="Xu L."/>
        </authorList>
    </citation>
    <scope>NUCLEOTIDE SEQUENCE [LARGE SCALE GENOMIC DNA]</scope>
    <source>
        <strain evidence="5 6">DSM 16225</strain>
    </source>
</reference>
<dbReference type="Gene3D" id="3.90.650.10">
    <property type="entry name" value="PurM-like C-terminal domain"/>
    <property type="match status" value="1"/>
</dbReference>
<feature type="binding site" evidence="2">
    <location>
        <position position="103"/>
    </location>
    <ligand>
        <name>Mg(2+)</name>
        <dbReference type="ChEBI" id="CHEBI:18420"/>
        <label>1</label>
    </ligand>
</feature>
<evidence type="ECO:0000256" key="1">
    <source>
        <dbReference type="ARBA" id="ARBA00022977"/>
    </source>
</evidence>
<feature type="binding site" evidence="2">
    <location>
        <position position="32"/>
    </location>
    <ligand>
        <name>Mg(2+)</name>
        <dbReference type="ChEBI" id="CHEBI:18420"/>
        <label>2</label>
    </ligand>
</feature>
<feature type="binding site" evidence="2">
    <location>
        <position position="39"/>
    </location>
    <ligand>
        <name>substrate</name>
    </ligand>
</feature>
<feature type="binding site" evidence="2">
    <location>
        <position position="30"/>
    </location>
    <ligand>
        <name>Mg(2+)</name>
        <dbReference type="ChEBI" id="CHEBI:18420"/>
        <label>4</label>
    </ligand>
</feature>
<feature type="binding site" evidence="2">
    <location>
        <position position="16"/>
    </location>
    <ligand>
        <name>Mg(2+)</name>
        <dbReference type="ChEBI" id="CHEBI:18420"/>
        <label>3</label>
    </ligand>
</feature>
<feature type="binding site" evidence="2">
    <location>
        <position position="60"/>
    </location>
    <ligand>
        <name>Mg(2+)</name>
        <dbReference type="ChEBI" id="CHEBI:18420"/>
        <label>4</label>
    </ligand>
</feature>
<keyword evidence="2" id="KW-0547">Nucleotide-binding</keyword>
<dbReference type="OrthoDB" id="9802811at2"/>
<keyword evidence="1 2" id="KW-0784">Thiamine biosynthesis</keyword>
<feature type="domain" description="PurM-like C-terminal" evidence="4">
    <location>
        <begin position="133"/>
        <end position="229"/>
    </location>
</feature>
<protein>
    <recommendedName>
        <fullName evidence="2">Thiamine-monophosphate kinase</fullName>
        <shortName evidence="2">TMP kinase</shortName>
        <shortName evidence="2">Thiamine-phosphate kinase</shortName>
        <ecNumber evidence="2">2.7.4.16</ecNumber>
    </recommendedName>
</protein>
<dbReference type="AlphaFoldDB" id="A0A844Y147"/>
<dbReference type="UniPathway" id="UPA00060">
    <property type="reaction ID" value="UER00142"/>
</dbReference>
<dbReference type="Pfam" id="PF00586">
    <property type="entry name" value="AIRS"/>
    <property type="match status" value="1"/>
</dbReference>
<dbReference type="InterPro" id="IPR006283">
    <property type="entry name" value="ThiL-like"/>
</dbReference>
<feature type="binding site" evidence="2">
    <location>
        <position position="190"/>
    </location>
    <ligand>
        <name>Mg(2+)</name>
        <dbReference type="ChEBI" id="CHEBI:18420"/>
        <label>5</label>
    </ligand>
</feature>
<dbReference type="RefSeq" id="WP_160609133.1">
    <property type="nucleotide sequence ID" value="NZ_WTYF01000004.1"/>
</dbReference>
<dbReference type="PANTHER" id="PTHR30270">
    <property type="entry name" value="THIAMINE-MONOPHOSPHATE KINASE"/>
    <property type="match status" value="1"/>
</dbReference>
<sequence>MKALATSPAARGLEDDAAVLPLGSETLVLTHDTMVEGVHTLDGQDPADVAWKLVAVNLSDLAAKGAEPLGLLVSHMLGDDDHRFIEGLRAVCTEYCVPLLGGDTVRSEGTRAWGCTAIGRATHVPVPSRSGARAGDAVYLSGLIGQALLGFEALRDGTGGDESAYCRPRPQLELGHALAPSVTAMMDVSDGLLIDASRIARASGVTLHLDSDAIASMAPEGRLEEAMRWGDDYVLLASGPEGLEAYHPVTRIGTVLARGDEPLLLDGSPPEGKLGYTH</sequence>
<evidence type="ECO:0000259" key="4">
    <source>
        <dbReference type="Pfam" id="PF02769"/>
    </source>
</evidence>
<feature type="binding site" evidence="2">
    <location>
        <position position="231"/>
    </location>
    <ligand>
        <name>substrate</name>
    </ligand>
</feature>
<comment type="miscellaneous">
    <text evidence="2">Reaction mechanism of ThiL seems to utilize a direct, inline transfer of the gamma-phosphate of ATP to TMP rather than a phosphorylated enzyme intermediate.</text>
</comment>
<feature type="binding site" evidence="2">
    <location>
        <position position="60"/>
    </location>
    <ligand>
        <name>Mg(2+)</name>
        <dbReference type="ChEBI" id="CHEBI:18420"/>
        <label>2</label>
    </ligand>
</feature>
<dbReference type="EMBL" id="WTYF01000004">
    <property type="protein sequence ID" value="MXO51157.1"/>
    <property type="molecule type" value="Genomic_DNA"/>
</dbReference>
<dbReference type="Gene3D" id="3.30.1330.10">
    <property type="entry name" value="PurM-like, N-terminal domain"/>
    <property type="match status" value="1"/>
</dbReference>
<dbReference type="GO" id="GO:0009228">
    <property type="term" value="P:thiamine biosynthetic process"/>
    <property type="evidence" value="ECO:0007669"/>
    <property type="project" value="UniProtKB-KW"/>
</dbReference>
<feature type="binding site" evidence="2">
    <location>
        <begin position="102"/>
        <end position="103"/>
    </location>
    <ligand>
        <name>ATP</name>
        <dbReference type="ChEBI" id="CHEBI:30616"/>
    </ligand>
</feature>
<dbReference type="InterPro" id="IPR036676">
    <property type="entry name" value="PurM-like_C_sf"/>
</dbReference>
<dbReference type="InterPro" id="IPR016188">
    <property type="entry name" value="PurM-like_N"/>
</dbReference>
<dbReference type="EC" id="2.7.4.16" evidence="2"/>
<feature type="domain" description="PurM-like N-terminal" evidence="3">
    <location>
        <begin position="15"/>
        <end position="120"/>
    </location>
</feature>
<dbReference type="HAMAP" id="MF_02128">
    <property type="entry name" value="TMP_kinase"/>
    <property type="match status" value="1"/>
</dbReference>
<evidence type="ECO:0000256" key="2">
    <source>
        <dbReference type="HAMAP-Rule" id="MF_02128"/>
    </source>
</evidence>
<dbReference type="GO" id="GO:0009229">
    <property type="term" value="P:thiamine diphosphate biosynthetic process"/>
    <property type="evidence" value="ECO:0007669"/>
    <property type="project" value="UniProtKB-UniRule"/>
</dbReference>
<keyword evidence="2 5" id="KW-0418">Kinase</keyword>
<comment type="function">
    <text evidence="2">Catalyzes the ATP-dependent phosphorylation of thiamine-monophosphate (TMP) to form thiamine-pyrophosphate (TPP), the active form of vitamin B1.</text>
</comment>
<evidence type="ECO:0000313" key="5">
    <source>
        <dbReference type="EMBL" id="MXO51157.1"/>
    </source>
</evidence>
<dbReference type="InterPro" id="IPR010918">
    <property type="entry name" value="PurM-like_C_dom"/>
</dbReference>
<dbReference type="GO" id="GO:0009030">
    <property type="term" value="F:thiamine-phosphate kinase activity"/>
    <property type="evidence" value="ECO:0007669"/>
    <property type="project" value="UniProtKB-UniRule"/>
</dbReference>
<dbReference type="InterPro" id="IPR036921">
    <property type="entry name" value="PurM-like_N_sf"/>
</dbReference>
<comment type="catalytic activity">
    <reaction evidence="2">
        <text>thiamine phosphate + ATP = thiamine diphosphate + ADP</text>
        <dbReference type="Rhea" id="RHEA:15913"/>
        <dbReference type="ChEBI" id="CHEBI:30616"/>
        <dbReference type="ChEBI" id="CHEBI:37575"/>
        <dbReference type="ChEBI" id="CHEBI:58937"/>
        <dbReference type="ChEBI" id="CHEBI:456216"/>
        <dbReference type="EC" id="2.7.4.16"/>
    </reaction>
</comment>
<keyword evidence="6" id="KW-1185">Reference proteome</keyword>
<gene>
    <name evidence="2 5" type="primary">thiL</name>
    <name evidence="5" type="ORF">GRI42_07550</name>
</gene>
<comment type="pathway">
    <text evidence="2">Cofactor biosynthesis; thiamine diphosphate biosynthesis; thiamine diphosphate from thiamine phosphate: step 1/1.</text>
</comment>
<dbReference type="CDD" id="cd02194">
    <property type="entry name" value="ThiL"/>
    <property type="match status" value="1"/>
</dbReference>
<dbReference type="NCBIfam" id="TIGR01379">
    <property type="entry name" value="thiL"/>
    <property type="match status" value="1"/>
</dbReference>
<comment type="caution">
    <text evidence="2">Lacks conserved residue(s) required for the propagation of feature annotation.</text>
</comment>
<comment type="caution">
    <text evidence="5">The sequence shown here is derived from an EMBL/GenBank/DDBJ whole genome shotgun (WGS) entry which is preliminary data.</text>
</comment>
<dbReference type="SUPFAM" id="SSF55326">
    <property type="entry name" value="PurM N-terminal domain-like"/>
    <property type="match status" value="1"/>
</dbReference>
<dbReference type="PANTHER" id="PTHR30270:SF0">
    <property type="entry name" value="THIAMINE-MONOPHOSPHATE KINASE"/>
    <property type="match status" value="1"/>
</dbReference>
<accession>A0A844Y147</accession>
<keyword evidence="2" id="KW-0460">Magnesium</keyword>
<dbReference type="GO" id="GO:0005524">
    <property type="term" value="F:ATP binding"/>
    <property type="evidence" value="ECO:0007669"/>
    <property type="project" value="UniProtKB-UniRule"/>
</dbReference>
<dbReference type="GO" id="GO:0000287">
    <property type="term" value="F:magnesium ion binding"/>
    <property type="evidence" value="ECO:0007669"/>
    <property type="project" value="UniProtKB-UniRule"/>
</dbReference>
<keyword evidence="2" id="KW-0067">ATP-binding</keyword>
<comment type="similarity">
    <text evidence="2">Belongs to the thiamine-monophosphate kinase family.</text>
</comment>
<feature type="binding site" evidence="2">
    <location>
        <position position="189"/>
    </location>
    <ligand>
        <name>ATP</name>
        <dbReference type="ChEBI" id="CHEBI:30616"/>
    </ligand>
</feature>